<sequence length="397" mass="44303">MAWSEKSGKNTWRVRFERDDGTLGSLSGFTAEEAAIDVAERLNREATMRGYIPTASSQPFGGWIDPWFGSLDVADSTRAQYLSLTRNHITPRWGSVPFNAISNIDAHTWATKLRNSGLADSTVKTIMKILTMMLADAADEGIIPASPIQARRRGRRRQQRKPPVVLATALDVLRIALQAAALAGEWAAILIISAAYTGARWGELTGLQRTNIHLNDGCFVIDPDIGALHEVDGKLTLGPPKTESSARTVTLPPFLIDMWRHLLELHDHPHIFVSRDLQLLRRSNFSRRVMRPSADGNLKLINPRVRTQPIREGLVFHGLRHSHNTWLIGDGIPEVGRARRLGHQLPNKVREIYDHMAPEVEARILVALQQRWENALAAQFPNGLHFAEQNPLFALAA</sequence>
<accession>A0A316HV32</accession>
<organism evidence="6 7">
    <name type="scientific">Lentzea atacamensis</name>
    <dbReference type="NCBI Taxonomy" id="531938"/>
    <lineage>
        <taxon>Bacteria</taxon>
        <taxon>Bacillati</taxon>
        <taxon>Actinomycetota</taxon>
        <taxon>Actinomycetes</taxon>
        <taxon>Pseudonocardiales</taxon>
        <taxon>Pseudonocardiaceae</taxon>
        <taxon>Lentzea</taxon>
    </lineage>
</organism>
<dbReference type="GO" id="GO:0006310">
    <property type="term" value="P:DNA recombination"/>
    <property type="evidence" value="ECO:0007669"/>
    <property type="project" value="UniProtKB-KW"/>
</dbReference>
<name>A0A316HV32_9PSEU</name>
<dbReference type="GO" id="GO:0003677">
    <property type="term" value="F:DNA binding"/>
    <property type="evidence" value="ECO:0007669"/>
    <property type="project" value="UniProtKB-KW"/>
</dbReference>
<dbReference type="InterPro" id="IPR002104">
    <property type="entry name" value="Integrase_catalytic"/>
</dbReference>
<dbReference type="InterPro" id="IPR050808">
    <property type="entry name" value="Phage_Integrase"/>
</dbReference>
<evidence type="ECO:0000313" key="6">
    <source>
        <dbReference type="EMBL" id="PWK84466.1"/>
    </source>
</evidence>
<comment type="similarity">
    <text evidence="1">Belongs to the 'phage' integrase family.</text>
</comment>
<protein>
    <submittedName>
        <fullName evidence="6">Integrase</fullName>
    </submittedName>
</protein>
<dbReference type="PANTHER" id="PTHR30629">
    <property type="entry name" value="PROPHAGE INTEGRASE"/>
    <property type="match status" value="1"/>
</dbReference>
<reference evidence="6 7" key="1">
    <citation type="submission" date="2018-05" db="EMBL/GenBank/DDBJ databases">
        <title>Genomic Encyclopedia of Type Strains, Phase IV (KMG-IV): sequencing the most valuable type-strain genomes for metagenomic binning, comparative biology and taxonomic classification.</title>
        <authorList>
            <person name="Goeker M."/>
        </authorList>
    </citation>
    <scope>NUCLEOTIDE SEQUENCE [LARGE SCALE GENOMIC DNA]</scope>
    <source>
        <strain evidence="6 7">DSM 45480</strain>
    </source>
</reference>
<dbReference type="InterPro" id="IPR011010">
    <property type="entry name" value="DNA_brk_join_enz"/>
</dbReference>
<dbReference type="PROSITE" id="PS51898">
    <property type="entry name" value="TYR_RECOMBINASE"/>
    <property type="match status" value="1"/>
</dbReference>
<evidence type="ECO:0000313" key="7">
    <source>
        <dbReference type="Proteomes" id="UP000246005"/>
    </source>
</evidence>
<feature type="domain" description="Tyr recombinase" evidence="5">
    <location>
        <begin position="160"/>
        <end position="366"/>
    </location>
</feature>
<dbReference type="SUPFAM" id="SSF56349">
    <property type="entry name" value="DNA breaking-rejoining enzymes"/>
    <property type="match status" value="1"/>
</dbReference>
<evidence type="ECO:0000259" key="5">
    <source>
        <dbReference type="PROSITE" id="PS51898"/>
    </source>
</evidence>
<keyword evidence="4" id="KW-0233">DNA recombination</keyword>
<dbReference type="InterPro" id="IPR013762">
    <property type="entry name" value="Integrase-like_cat_sf"/>
</dbReference>
<dbReference type="Pfam" id="PF00589">
    <property type="entry name" value="Phage_integrase"/>
    <property type="match status" value="1"/>
</dbReference>
<dbReference type="GO" id="GO:0015074">
    <property type="term" value="P:DNA integration"/>
    <property type="evidence" value="ECO:0007669"/>
    <property type="project" value="UniProtKB-KW"/>
</dbReference>
<evidence type="ECO:0000256" key="2">
    <source>
        <dbReference type="ARBA" id="ARBA00022908"/>
    </source>
</evidence>
<evidence type="ECO:0000256" key="3">
    <source>
        <dbReference type="ARBA" id="ARBA00023125"/>
    </source>
</evidence>
<keyword evidence="2" id="KW-0229">DNA integration</keyword>
<dbReference type="AlphaFoldDB" id="A0A316HV32"/>
<dbReference type="Gene3D" id="1.10.150.130">
    <property type="match status" value="1"/>
</dbReference>
<gene>
    <name evidence="6" type="ORF">C8D88_10881</name>
</gene>
<evidence type="ECO:0000256" key="4">
    <source>
        <dbReference type="ARBA" id="ARBA00023172"/>
    </source>
</evidence>
<dbReference type="InterPro" id="IPR010998">
    <property type="entry name" value="Integrase_recombinase_N"/>
</dbReference>
<dbReference type="PANTHER" id="PTHR30629:SF2">
    <property type="entry name" value="PROPHAGE INTEGRASE INTS-RELATED"/>
    <property type="match status" value="1"/>
</dbReference>
<evidence type="ECO:0000256" key="1">
    <source>
        <dbReference type="ARBA" id="ARBA00008857"/>
    </source>
</evidence>
<dbReference type="Proteomes" id="UP000246005">
    <property type="component" value="Unassembled WGS sequence"/>
</dbReference>
<keyword evidence="3" id="KW-0238">DNA-binding</keyword>
<dbReference type="Gene3D" id="1.10.443.10">
    <property type="entry name" value="Intergrase catalytic core"/>
    <property type="match status" value="1"/>
</dbReference>
<proteinExistence type="inferred from homology"/>
<dbReference type="RefSeq" id="WP_109638783.1">
    <property type="nucleotide sequence ID" value="NZ_QGHB01000008.1"/>
</dbReference>
<dbReference type="EMBL" id="QGHB01000008">
    <property type="protein sequence ID" value="PWK84466.1"/>
    <property type="molecule type" value="Genomic_DNA"/>
</dbReference>
<comment type="caution">
    <text evidence="6">The sequence shown here is derived from an EMBL/GenBank/DDBJ whole genome shotgun (WGS) entry which is preliminary data.</text>
</comment>